<accession>A0ABT1TGZ1</accession>
<protein>
    <recommendedName>
        <fullName evidence="3">Transposase</fullName>
    </recommendedName>
</protein>
<reference evidence="1 2" key="1">
    <citation type="submission" date="2022-07" db="EMBL/GenBank/DDBJ databases">
        <title>Methylomonas rivi sp. nov., Methylomonas rosea sp. nov., Methylomonas aureus sp. nov. and Methylomonas subterranea sp. nov., four novel methanotrophs isolated from a freshwater creek and the deep terrestrial subsurface.</title>
        <authorList>
            <person name="Abin C."/>
            <person name="Sankaranarayanan K."/>
            <person name="Garner C."/>
            <person name="Sindelar R."/>
            <person name="Kotary K."/>
            <person name="Garner R."/>
            <person name="Barclay S."/>
            <person name="Lawson P."/>
            <person name="Krumholz L."/>
        </authorList>
    </citation>
    <scope>NUCLEOTIDE SEQUENCE [LARGE SCALE GENOMIC DNA]</scope>
    <source>
        <strain evidence="1 2">SURF-2</strain>
    </source>
</reference>
<comment type="caution">
    <text evidence="1">The sequence shown here is derived from an EMBL/GenBank/DDBJ whole genome shotgun (WGS) entry which is preliminary data.</text>
</comment>
<evidence type="ECO:0008006" key="3">
    <source>
        <dbReference type="Google" id="ProtNLM"/>
    </source>
</evidence>
<gene>
    <name evidence="1" type="ORF">NP590_10435</name>
</gene>
<sequence>MTTVQMAHYVEQLLSMLIKQTEIPIDAIIVVDGTGKIANGQKQLKIRNLMRIAQ</sequence>
<dbReference type="Proteomes" id="UP001524499">
    <property type="component" value="Unassembled WGS sequence"/>
</dbReference>
<evidence type="ECO:0000313" key="1">
    <source>
        <dbReference type="EMBL" id="MCQ8104521.1"/>
    </source>
</evidence>
<name>A0ABT1TGZ1_9GAMM</name>
<keyword evidence="2" id="KW-1185">Reference proteome</keyword>
<dbReference type="EMBL" id="JANIBJ010000017">
    <property type="protein sequence ID" value="MCQ8104521.1"/>
    <property type="molecule type" value="Genomic_DNA"/>
</dbReference>
<evidence type="ECO:0000313" key="2">
    <source>
        <dbReference type="Proteomes" id="UP001524499"/>
    </source>
</evidence>
<dbReference type="RefSeq" id="WP_256602319.1">
    <property type="nucleotide sequence ID" value="NZ_JANIBJ010000017.1"/>
</dbReference>
<proteinExistence type="predicted"/>
<organism evidence="1 2">
    <name type="scientific">Methylomonas subterranea</name>
    <dbReference type="NCBI Taxonomy" id="2952225"/>
    <lineage>
        <taxon>Bacteria</taxon>
        <taxon>Pseudomonadati</taxon>
        <taxon>Pseudomonadota</taxon>
        <taxon>Gammaproteobacteria</taxon>
        <taxon>Methylococcales</taxon>
        <taxon>Methylococcaceae</taxon>
        <taxon>Methylomonas</taxon>
    </lineage>
</organism>